<evidence type="ECO:0000313" key="3">
    <source>
        <dbReference type="Proteomes" id="UP000032534"/>
    </source>
</evidence>
<dbReference type="EMBL" id="JTHP01000043">
    <property type="protein sequence ID" value="KJD44013.1"/>
    <property type="molecule type" value="Genomic_DNA"/>
</dbReference>
<keyword evidence="1" id="KW-1133">Transmembrane helix</keyword>
<keyword evidence="1" id="KW-0812">Transmembrane</keyword>
<evidence type="ECO:0008006" key="4">
    <source>
        <dbReference type="Google" id="ProtNLM"/>
    </source>
</evidence>
<comment type="caution">
    <text evidence="2">The sequence shown here is derived from an EMBL/GenBank/DDBJ whole genome shotgun (WGS) entry which is preliminary data.</text>
</comment>
<dbReference type="InterPro" id="IPR025321">
    <property type="entry name" value="DUF4227"/>
</dbReference>
<dbReference type="Pfam" id="PF14004">
    <property type="entry name" value="DUF4227"/>
    <property type="match status" value="1"/>
</dbReference>
<dbReference type="RefSeq" id="WP_044647628.1">
    <property type="nucleotide sequence ID" value="NZ_JTHP01000043.1"/>
</dbReference>
<dbReference type="AlphaFoldDB" id="A0A0D7WZ63"/>
<dbReference type="Proteomes" id="UP000032534">
    <property type="component" value="Unassembled WGS sequence"/>
</dbReference>
<dbReference type="PATRIC" id="fig|159743.3.peg.4244"/>
<keyword evidence="3" id="KW-1185">Reference proteome</keyword>
<evidence type="ECO:0000256" key="1">
    <source>
        <dbReference type="SAM" id="Phobius"/>
    </source>
</evidence>
<gene>
    <name evidence="2" type="ORF">QD47_19065</name>
</gene>
<proteinExistence type="predicted"/>
<reference evidence="2 3" key="1">
    <citation type="submission" date="2014-11" db="EMBL/GenBank/DDBJ databases">
        <title>Draft Genome Sequences of Paenibacillus polymyxa NRRL B-30509 and Paenibacillus terrae NRRL B-30644, Strains from a Poultry Environment that Produce Tridecaptin A and Paenicidins.</title>
        <authorList>
            <person name="van Belkum M.J."/>
            <person name="Lohans C.T."/>
            <person name="Vederas J.C."/>
        </authorList>
    </citation>
    <scope>NUCLEOTIDE SEQUENCE [LARGE SCALE GENOMIC DNA]</scope>
    <source>
        <strain evidence="2 3">NRRL B-30644</strain>
    </source>
</reference>
<protein>
    <recommendedName>
        <fullName evidence="4">DUF4227 domain-containing protein</fullName>
    </recommendedName>
</protein>
<accession>A0A0D7WZ63</accession>
<keyword evidence="1" id="KW-0472">Membrane</keyword>
<feature type="transmembrane region" description="Helical" evidence="1">
    <location>
        <begin position="12"/>
        <end position="29"/>
    </location>
</feature>
<name>A0A0D7WZ63_9BACL</name>
<evidence type="ECO:0000313" key="2">
    <source>
        <dbReference type="EMBL" id="KJD44013.1"/>
    </source>
</evidence>
<organism evidence="2 3">
    <name type="scientific">Paenibacillus terrae</name>
    <dbReference type="NCBI Taxonomy" id="159743"/>
    <lineage>
        <taxon>Bacteria</taxon>
        <taxon>Bacillati</taxon>
        <taxon>Bacillota</taxon>
        <taxon>Bacilli</taxon>
        <taxon>Bacillales</taxon>
        <taxon>Paenibacillaceae</taxon>
        <taxon>Paenibacillus</taxon>
    </lineage>
</organism>
<sequence>MVLSLRRGLKWLRLVILFGALACMFYYSLGLFRDWITPVDHYRIPEGHAVKVFGGQELSDVSEHKTAVSERLRFFYWYGE</sequence>
<dbReference type="OrthoDB" id="2691647at2"/>